<evidence type="ECO:0000313" key="1">
    <source>
        <dbReference type="EMBL" id="REC71388.1"/>
    </source>
</evidence>
<dbReference type="RefSeq" id="WP_116033886.1">
    <property type="nucleotide sequence ID" value="NZ_JBHLVV010000052.1"/>
</dbReference>
<dbReference type="Proteomes" id="UP000256326">
    <property type="component" value="Unassembled WGS sequence"/>
</dbReference>
<name>A0A3D9D0F2_9FLAO</name>
<reference evidence="1 2" key="1">
    <citation type="journal article" date="2006" name="Int. J. Syst. Evol. Microbiol.">
        <title>Chryseobacterium hispanicum sp. nov., isolated from the drinking water distribution system of Sevilla, Spain.</title>
        <authorList>
            <person name="Gallego V."/>
            <person name="Garcia M.T."/>
            <person name="Ventosa A."/>
        </authorList>
    </citation>
    <scope>NUCLEOTIDE SEQUENCE [LARGE SCALE GENOMIC DNA]</scope>
    <source>
        <strain evidence="1 2">KCTC 22104</strain>
    </source>
</reference>
<dbReference type="OrthoDB" id="6315383at2"/>
<accession>A0A3D9D0F2</accession>
<dbReference type="EMBL" id="QNUG01000010">
    <property type="protein sequence ID" value="REC71388.1"/>
    <property type="molecule type" value="Genomic_DNA"/>
</dbReference>
<evidence type="ECO:0000313" key="2">
    <source>
        <dbReference type="Proteomes" id="UP000256326"/>
    </source>
</evidence>
<dbReference type="AlphaFoldDB" id="A0A3D9D0F2"/>
<keyword evidence="2" id="KW-1185">Reference proteome</keyword>
<sequence length="496" mass="54649">MAKVDINIIKEWFRNLKKPNQDQFWSWLDSFRHKDEKIPMADVENLTQTLTKKADLINGIVPESQLPFTLNSNEVVTIGEITTTANQVNIGVHESGSNKVRIGGQILSRSFPNNLPYTAVTDGNKFLRIIARNETGLFFLKESAESDEPLEPALDDGEVHVRLILVTPEGNYIDPEILSGFKEKQEDNWKKVPAPKFGNYIINYNDTRTFFSLENGNLGMGISVVFQFGAETDRDIVLTVRNNNSTDLLIPQSATNRLTKGLAEDFTLKAGLTAFFKYNVEKDILEVLKVSDGSGSASFPESSENGLALVSDNTSEDKVKWYNGFLDKLITTAQSVASFVTFSGNFRAKRHYFSVDEAPDTSPLKIWTDGIKLFFTNNSGVNKQLSVGSVFVYTPTGNFTISAIKTAMEAQGIIFNDSHIIVNLGTNNYTCSIDIGASNPNTIFTIGKRGTGSVSFSSIRTLNSGSEGITIFNGNEASMAKIELGTSVDFLTIVNL</sequence>
<organism evidence="1 2">
    <name type="scientific">Epilithonimonas hispanica</name>
    <dbReference type="NCBI Taxonomy" id="358687"/>
    <lineage>
        <taxon>Bacteria</taxon>
        <taxon>Pseudomonadati</taxon>
        <taxon>Bacteroidota</taxon>
        <taxon>Flavobacteriia</taxon>
        <taxon>Flavobacteriales</taxon>
        <taxon>Weeksellaceae</taxon>
        <taxon>Chryseobacterium group</taxon>
        <taxon>Epilithonimonas</taxon>
    </lineage>
</organism>
<protein>
    <submittedName>
        <fullName evidence="1">Uncharacterized protein</fullName>
    </submittedName>
</protein>
<comment type="caution">
    <text evidence="1">The sequence shown here is derived from an EMBL/GenBank/DDBJ whole genome shotgun (WGS) entry which is preliminary data.</text>
</comment>
<proteinExistence type="predicted"/>
<gene>
    <name evidence="1" type="ORF">DRF58_06110</name>
</gene>